<gene>
    <name evidence="6" type="ORF">FLK61_35640</name>
</gene>
<evidence type="ECO:0000256" key="3">
    <source>
        <dbReference type="ARBA" id="ARBA00022989"/>
    </source>
</evidence>
<dbReference type="PANTHER" id="PTHR37306">
    <property type="entry name" value="COLICIN V PRODUCTION PROTEIN"/>
    <property type="match status" value="1"/>
</dbReference>
<dbReference type="KEGG" id="psua:FLK61_35640"/>
<protein>
    <submittedName>
        <fullName evidence="6">CvpA family protein</fullName>
    </submittedName>
</protein>
<comment type="subcellular location">
    <subcellularLocation>
        <location evidence="1">Membrane</location>
        <topology evidence="1">Multi-pass membrane protein</topology>
    </subcellularLocation>
</comment>
<dbReference type="GO" id="GO:0016020">
    <property type="term" value="C:membrane"/>
    <property type="evidence" value="ECO:0007669"/>
    <property type="project" value="UniProtKB-SubCell"/>
</dbReference>
<keyword evidence="3 5" id="KW-1133">Transmembrane helix</keyword>
<feature type="transmembrane region" description="Helical" evidence="5">
    <location>
        <begin position="118"/>
        <end position="141"/>
    </location>
</feature>
<dbReference type="AlphaFoldDB" id="A0A859FFW4"/>
<dbReference type="Pfam" id="PF02674">
    <property type="entry name" value="Colicin_V"/>
    <property type="match status" value="1"/>
</dbReference>
<evidence type="ECO:0000256" key="1">
    <source>
        <dbReference type="ARBA" id="ARBA00004141"/>
    </source>
</evidence>
<sequence>MLSLILFLLLLISFFVGFRRGFALQFVHLLGLIAALVVAYVYYEPVAEFIRLWIPFPTLSSDSNWSLLVDSFNLEAVYYNGIAFAGLFFITKFVAQIIASLFDFLAHLPILNFVNNWLGGALGFAEGVVMIAIAVHLAALLQVDAVQAALQSSTVAQYIFDYTPVVSEEIKDLWVNGRNG</sequence>
<evidence type="ECO:0000256" key="5">
    <source>
        <dbReference type="SAM" id="Phobius"/>
    </source>
</evidence>
<reference evidence="7" key="1">
    <citation type="submission" date="2019-07" db="EMBL/GenBank/DDBJ databases">
        <title>Bacillus alkalisoli sp. nov. isolated from saline soil.</title>
        <authorList>
            <person name="Sun J.-Q."/>
            <person name="Xu L."/>
        </authorList>
    </citation>
    <scope>NUCLEOTIDE SEQUENCE [LARGE SCALE GENOMIC DNA]</scope>
    <source>
        <strain evidence="7">M4U3P1</strain>
    </source>
</reference>
<organism evidence="6 7">
    <name type="scientific">Paenalkalicoccus suaedae</name>
    <dbReference type="NCBI Taxonomy" id="2592382"/>
    <lineage>
        <taxon>Bacteria</taxon>
        <taxon>Bacillati</taxon>
        <taxon>Bacillota</taxon>
        <taxon>Bacilli</taxon>
        <taxon>Bacillales</taxon>
        <taxon>Bacillaceae</taxon>
        <taxon>Paenalkalicoccus</taxon>
    </lineage>
</organism>
<proteinExistence type="predicted"/>
<evidence type="ECO:0000256" key="2">
    <source>
        <dbReference type="ARBA" id="ARBA00022692"/>
    </source>
</evidence>
<keyword evidence="7" id="KW-1185">Reference proteome</keyword>
<dbReference type="GO" id="GO:0009403">
    <property type="term" value="P:toxin biosynthetic process"/>
    <property type="evidence" value="ECO:0007669"/>
    <property type="project" value="InterPro"/>
</dbReference>
<dbReference type="PANTHER" id="PTHR37306:SF1">
    <property type="entry name" value="COLICIN V PRODUCTION PROTEIN"/>
    <property type="match status" value="1"/>
</dbReference>
<keyword evidence="4 5" id="KW-0472">Membrane</keyword>
<dbReference type="EMBL" id="CP041372">
    <property type="protein sequence ID" value="QKS71997.1"/>
    <property type="molecule type" value="Genomic_DNA"/>
</dbReference>
<accession>A0A859FFW4</accession>
<feature type="transmembrane region" description="Helical" evidence="5">
    <location>
        <begin position="27"/>
        <end position="43"/>
    </location>
</feature>
<dbReference type="Proteomes" id="UP000318138">
    <property type="component" value="Chromosome"/>
</dbReference>
<evidence type="ECO:0000313" key="7">
    <source>
        <dbReference type="Proteomes" id="UP000318138"/>
    </source>
</evidence>
<evidence type="ECO:0000313" key="6">
    <source>
        <dbReference type="EMBL" id="QKS71997.1"/>
    </source>
</evidence>
<dbReference type="InterPro" id="IPR003825">
    <property type="entry name" value="Colicin-V_CvpA"/>
</dbReference>
<name>A0A859FFW4_9BACI</name>
<feature type="transmembrane region" description="Helical" evidence="5">
    <location>
        <begin position="77"/>
        <end position="98"/>
    </location>
</feature>
<evidence type="ECO:0000256" key="4">
    <source>
        <dbReference type="ARBA" id="ARBA00023136"/>
    </source>
</evidence>
<dbReference type="RefSeq" id="WP_176009980.1">
    <property type="nucleotide sequence ID" value="NZ_CP041372.2"/>
</dbReference>
<keyword evidence="2 5" id="KW-0812">Transmembrane</keyword>